<reference evidence="2" key="1">
    <citation type="submission" date="2016-10" db="EMBL/GenBank/DDBJ databases">
        <authorList>
            <person name="Varghese N."/>
            <person name="Submissions S."/>
        </authorList>
    </citation>
    <scope>NUCLEOTIDE SEQUENCE [LARGE SCALE GENOMIC DNA]</scope>
    <source>
        <strain evidence="2">CBMB127</strain>
    </source>
</reference>
<organism evidence="1 2">
    <name type="scientific">Methylophilus rhizosphaerae</name>
    <dbReference type="NCBI Taxonomy" id="492660"/>
    <lineage>
        <taxon>Bacteria</taxon>
        <taxon>Pseudomonadati</taxon>
        <taxon>Pseudomonadota</taxon>
        <taxon>Betaproteobacteria</taxon>
        <taxon>Nitrosomonadales</taxon>
        <taxon>Methylophilaceae</taxon>
        <taxon>Methylophilus</taxon>
    </lineage>
</organism>
<accession>A0A1G9CM63</accession>
<proteinExistence type="predicted"/>
<dbReference type="NCBIfam" id="TIGR04498">
    <property type="entry name" value="AbiV_defense"/>
    <property type="match status" value="1"/>
</dbReference>
<name>A0A1G9CM63_9PROT</name>
<dbReference type="InterPro" id="IPR030987">
    <property type="entry name" value="AbiV"/>
</dbReference>
<dbReference type="RefSeq" id="WP_176755235.1">
    <property type="nucleotide sequence ID" value="NZ_FNFX01000003.1"/>
</dbReference>
<evidence type="ECO:0000313" key="2">
    <source>
        <dbReference type="Proteomes" id="UP000198629"/>
    </source>
</evidence>
<dbReference type="AlphaFoldDB" id="A0A1G9CM63"/>
<keyword evidence="2" id="KW-1185">Reference proteome</keyword>
<evidence type="ECO:0000313" key="1">
    <source>
        <dbReference type="EMBL" id="SDK52712.1"/>
    </source>
</evidence>
<protein>
    <submittedName>
        <fullName evidence="1">Abortive infection protein, AbiV family</fullName>
    </submittedName>
</protein>
<dbReference type="Pfam" id="PF18728">
    <property type="entry name" value="HEPN_AbiV"/>
    <property type="match status" value="1"/>
</dbReference>
<gene>
    <name evidence="1" type="ORF">SAMN05192566_1528</name>
</gene>
<dbReference type="Proteomes" id="UP000198629">
    <property type="component" value="Unassembled WGS sequence"/>
</dbReference>
<dbReference type="EMBL" id="FNFX01000003">
    <property type="protein sequence ID" value="SDK52712.1"/>
    <property type="molecule type" value="Genomic_DNA"/>
</dbReference>
<sequence>MADKSLGWKKDVDEQLTKDLELAAHAAYDNGCELSIDARLLFESHRYSRATALAILAEEEFSKAFTLKLSADNKRWDSTLYDSLRSHAIKQGLAEAVVNFIEAEKAKSRWIGGFTSAYPDEKKAKEVVAAAKKRLRKPVKDHLKQDALYVAISKEGKIKSIPKNITREEAENSLFQTELFKINVDILFGDESALERFFTL</sequence>